<dbReference type="RefSeq" id="WP_054554075.1">
    <property type="nucleotide sequence ID" value="NZ_JAQPZS010000030.1"/>
</dbReference>
<proteinExistence type="predicted"/>
<keyword evidence="1" id="KW-1133">Transmembrane helix</keyword>
<organism evidence="3 5">
    <name type="scientific">Pseudoalteromonas lipolytica</name>
    <dbReference type="NCBI Taxonomy" id="570156"/>
    <lineage>
        <taxon>Bacteria</taxon>
        <taxon>Pseudomonadati</taxon>
        <taxon>Pseudomonadota</taxon>
        <taxon>Gammaproteobacteria</taxon>
        <taxon>Alteromonadales</taxon>
        <taxon>Pseudoalteromonadaceae</taxon>
        <taxon>Pseudoalteromonas</taxon>
    </lineage>
</organism>
<dbReference type="STRING" id="570156.AOG27_16375"/>
<feature type="transmembrane region" description="Helical" evidence="1">
    <location>
        <begin position="190"/>
        <end position="212"/>
    </location>
</feature>
<keyword evidence="1" id="KW-0812">Transmembrane</keyword>
<reference evidence="3 5" key="1">
    <citation type="submission" date="2015-09" db="EMBL/GenBank/DDBJ databases">
        <title>Draft Genome Sequence of Pseudoalteromonas lipolytica UCD-48B.</title>
        <authorList>
            <person name="Krusor M."/>
            <person name="Coil D.A."/>
            <person name="Lang J.M."/>
            <person name="Eisen J.A."/>
            <person name="Alexiev A."/>
        </authorList>
    </citation>
    <scope>NUCLEOTIDE SEQUENCE [LARGE SCALE GENOMIC DNA]</scope>
    <source>
        <strain evidence="3 5">UCD-48B</strain>
    </source>
</reference>
<dbReference type="PANTHER" id="PTHR38033:SF1">
    <property type="entry name" value="DOTU FAMILY TYPE IV_VI SECRETION SYSTEM PROTEIN"/>
    <property type="match status" value="1"/>
</dbReference>
<dbReference type="NCBIfam" id="NF038228">
    <property type="entry name" value="IcmH_DotU_IVB"/>
    <property type="match status" value="1"/>
</dbReference>
<dbReference type="OrthoDB" id="345640at2"/>
<reference evidence="4 6" key="2">
    <citation type="submission" date="2023-01" db="EMBL/GenBank/DDBJ databases">
        <title>Trichodesmium-associated heterotrophic epibiont bacteria.</title>
        <authorList>
            <person name="Cleveland C.S."/>
            <person name="Webb E.A."/>
        </authorList>
    </citation>
    <scope>NUCLEOTIDE SEQUENCE [LARGE SCALE GENOMIC DNA]</scope>
    <source>
        <strain evidence="4 6">USCH2</strain>
    </source>
</reference>
<evidence type="ECO:0000313" key="6">
    <source>
        <dbReference type="Proteomes" id="UP001377972"/>
    </source>
</evidence>
<dbReference type="EMBL" id="LJTC01000011">
    <property type="protein sequence ID" value="KPM82546.1"/>
    <property type="molecule type" value="Genomic_DNA"/>
</dbReference>
<evidence type="ECO:0000313" key="4">
    <source>
        <dbReference type="EMBL" id="MEJ6498402.1"/>
    </source>
</evidence>
<protein>
    <submittedName>
        <fullName evidence="4">Type IVB secretion system protein IcmH/DotU</fullName>
    </submittedName>
    <submittedName>
        <fullName evidence="3">Type VI secretion protein</fullName>
    </submittedName>
</protein>
<dbReference type="Gene3D" id="1.25.40.590">
    <property type="entry name" value="Type IV / VI secretion system, DotU"/>
    <property type="match status" value="1"/>
</dbReference>
<gene>
    <name evidence="4" type="primary">icmH</name>
    <name evidence="3" type="ORF">AOG27_16375</name>
    <name evidence="4" type="ORF">PQI24_20400</name>
</gene>
<dbReference type="InterPro" id="IPR017732">
    <property type="entry name" value="T4/T6SS_DotU"/>
</dbReference>
<sequence>MQEAKNELDLIACIAPVINALAPLKLKQSTDLELNDFREQLLTSFDEFERNCYTQQVTTSVMQEVKFALTAMCDEFVMSSGAHFRMDWMSRPLQLEFFGNNRAGEEFFERLAKLRTGGEPKFAALEVYYICLQLGFEGIYKVKGIEQLKALIVDVRAQIEDVRGTPRGQLSDNGAPLEGFAMKVGRNIPYWVILSICLASIVSLFAGFHFVINKQATQSSQRIDNQVEVLTQLSKTNETR</sequence>
<comment type="caution">
    <text evidence="3">The sequence shown here is derived from an EMBL/GenBank/DDBJ whole genome shotgun (WGS) entry which is preliminary data.</text>
</comment>
<dbReference type="EMBL" id="JAQPZS010000030">
    <property type="protein sequence ID" value="MEJ6498402.1"/>
    <property type="molecule type" value="Genomic_DNA"/>
</dbReference>
<dbReference type="Proteomes" id="UP001377972">
    <property type="component" value="Unassembled WGS sequence"/>
</dbReference>
<dbReference type="Pfam" id="PF09850">
    <property type="entry name" value="DotU"/>
    <property type="match status" value="1"/>
</dbReference>
<evidence type="ECO:0000313" key="3">
    <source>
        <dbReference type="EMBL" id="KPM82546.1"/>
    </source>
</evidence>
<dbReference type="PATRIC" id="fig|570156.3.peg.1204"/>
<dbReference type="PANTHER" id="PTHR38033">
    <property type="entry name" value="MEMBRANE PROTEIN-RELATED"/>
    <property type="match status" value="1"/>
</dbReference>
<dbReference type="AlphaFoldDB" id="A0A0P7EGY2"/>
<evidence type="ECO:0000313" key="5">
    <source>
        <dbReference type="Proteomes" id="UP000050378"/>
    </source>
</evidence>
<accession>A0A0P7EGY2</accession>
<name>A0A0P7EGY2_9GAMM</name>
<keyword evidence="1" id="KW-0472">Membrane</keyword>
<dbReference type="NCBIfam" id="TIGR03349">
    <property type="entry name" value="IV_VI_DotU"/>
    <property type="match status" value="1"/>
</dbReference>
<feature type="domain" description="Type IV / VI secretion system DotU" evidence="2">
    <location>
        <begin position="10"/>
        <end position="210"/>
    </location>
</feature>
<dbReference type="InterPro" id="IPR038522">
    <property type="entry name" value="T4/T6SS_DotU_sf"/>
</dbReference>
<keyword evidence="6" id="KW-1185">Reference proteome</keyword>
<evidence type="ECO:0000256" key="1">
    <source>
        <dbReference type="SAM" id="Phobius"/>
    </source>
</evidence>
<dbReference type="Proteomes" id="UP000050378">
    <property type="component" value="Unassembled WGS sequence"/>
</dbReference>
<evidence type="ECO:0000259" key="2">
    <source>
        <dbReference type="Pfam" id="PF09850"/>
    </source>
</evidence>